<name>A0A1I3CIH9_9RHOB</name>
<proteinExistence type="predicted"/>
<dbReference type="InterPro" id="IPR006076">
    <property type="entry name" value="FAD-dep_OxRdtase"/>
</dbReference>
<dbReference type="Proteomes" id="UP000199377">
    <property type="component" value="Unassembled WGS sequence"/>
</dbReference>
<protein>
    <submittedName>
        <fullName evidence="3">Glycine oxidase</fullName>
    </submittedName>
</protein>
<feature type="domain" description="FAD dependent oxidoreductase" evidence="2">
    <location>
        <begin position="5"/>
        <end position="313"/>
    </location>
</feature>
<dbReference type="InterPro" id="IPR036188">
    <property type="entry name" value="FAD/NAD-bd_sf"/>
</dbReference>
<dbReference type="STRING" id="1114924.SAMN05216258_10223"/>
<evidence type="ECO:0000313" key="4">
    <source>
        <dbReference type="Proteomes" id="UP000199377"/>
    </source>
</evidence>
<sequence>MRRATVLGAGVAGLCVAAELAARGCEVTVLDPAPAPGPHGCSWWAGGMLAPFCEGETAEEPVVRLGRQAADWWQAQGATVERRGTLVVTPGRDRRELDRFARRVEGCERLDADGVAALEPDLAGRFDRGLLVRGEAHLDPRAALAGLRARLEGEGVRFVAGRGAGRGPGRPEGTVFDCRGLAARDVLADLRGVKGEMVVLRSAELRLSRPVRLLHPRFPLYVVPRDGGLFMLGATQIESEDRRRSVRAALELLSAAYALHPAFAEAELVEHGADARPAFPDNLPRLRRQGDTILVNGLFRHGFLLAPALAAQAVQAACDGSRPELMDEDHA</sequence>
<evidence type="ECO:0000313" key="3">
    <source>
        <dbReference type="EMBL" id="SFH74380.1"/>
    </source>
</evidence>
<dbReference type="SUPFAM" id="SSF51905">
    <property type="entry name" value="FAD/NAD(P)-binding domain"/>
    <property type="match status" value="1"/>
</dbReference>
<keyword evidence="1" id="KW-0560">Oxidoreductase</keyword>
<dbReference type="AlphaFoldDB" id="A0A1I3CIH9"/>
<accession>A0A1I3CIH9</accession>
<dbReference type="RefSeq" id="WP_092857751.1">
    <property type="nucleotide sequence ID" value="NZ_FOQH01000002.1"/>
</dbReference>
<dbReference type="Pfam" id="PF01266">
    <property type="entry name" value="DAO"/>
    <property type="match status" value="1"/>
</dbReference>
<keyword evidence="4" id="KW-1185">Reference proteome</keyword>
<dbReference type="OrthoDB" id="9790035at2"/>
<dbReference type="GO" id="GO:0016491">
    <property type="term" value="F:oxidoreductase activity"/>
    <property type="evidence" value="ECO:0007669"/>
    <property type="project" value="UniProtKB-KW"/>
</dbReference>
<gene>
    <name evidence="3" type="ORF">SAMN05216258_10223</name>
</gene>
<reference evidence="3 4" key="1">
    <citation type="submission" date="2016-10" db="EMBL/GenBank/DDBJ databases">
        <authorList>
            <person name="de Groot N.N."/>
        </authorList>
    </citation>
    <scope>NUCLEOTIDE SEQUENCE [LARGE SCALE GENOMIC DNA]</scope>
    <source>
        <strain evidence="3 4">CGMCC 1.11030</strain>
    </source>
</reference>
<dbReference type="SUPFAM" id="SSF54373">
    <property type="entry name" value="FAD-linked reductases, C-terminal domain"/>
    <property type="match status" value="1"/>
</dbReference>
<dbReference type="PANTHER" id="PTHR13847">
    <property type="entry name" value="SARCOSINE DEHYDROGENASE-RELATED"/>
    <property type="match status" value="1"/>
</dbReference>
<dbReference type="EMBL" id="FOQH01000002">
    <property type="protein sequence ID" value="SFH74380.1"/>
    <property type="molecule type" value="Genomic_DNA"/>
</dbReference>
<evidence type="ECO:0000259" key="2">
    <source>
        <dbReference type="Pfam" id="PF01266"/>
    </source>
</evidence>
<dbReference type="Gene3D" id="3.30.9.10">
    <property type="entry name" value="D-Amino Acid Oxidase, subunit A, domain 2"/>
    <property type="match status" value="1"/>
</dbReference>
<dbReference type="Gene3D" id="3.50.50.60">
    <property type="entry name" value="FAD/NAD(P)-binding domain"/>
    <property type="match status" value="1"/>
</dbReference>
<dbReference type="PANTHER" id="PTHR13847:SF289">
    <property type="entry name" value="GLYCINE OXIDASE"/>
    <property type="match status" value="1"/>
</dbReference>
<dbReference type="GO" id="GO:0005737">
    <property type="term" value="C:cytoplasm"/>
    <property type="evidence" value="ECO:0007669"/>
    <property type="project" value="TreeGrafter"/>
</dbReference>
<evidence type="ECO:0000256" key="1">
    <source>
        <dbReference type="ARBA" id="ARBA00023002"/>
    </source>
</evidence>
<organism evidence="3 4">
    <name type="scientific">Albimonas pacifica</name>
    <dbReference type="NCBI Taxonomy" id="1114924"/>
    <lineage>
        <taxon>Bacteria</taxon>
        <taxon>Pseudomonadati</taxon>
        <taxon>Pseudomonadota</taxon>
        <taxon>Alphaproteobacteria</taxon>
        <taxon>Rhodobacterales</taxon>
        <taxon>Paracoccaceae</taxon>
        <taxon>Albimonas</taxon>
    </lineage>
</organism>